<feature type="region of interest" description="Disordered" evidence="1">
    <location>
        <begin position="1"/>
        <end position="45"/>
    </location>
</feature>
<keyword evidence="3" id="KW-1185">Reference proteome</keyword>
<dbReference type="GeneID" id="111254759"/>
<reference evidence="2" key="1">
    <citation type="submission" date="2021-01" db="UniProtKB">
        <authorList>
            <consortium name="EnsemblMetazoa"/>
        </authorList>
    </citation>
    <scope>IDENTIFICATION</scope>
</reference>
<dbReference type="EnsemblMetazoa" id="XM_022815941">
    <property type="protein sequence ID" value="XP_022671676"/>
    <property type="gene ID" value="LOC111254759"/>
</dbReference>
<proteinExistence type="predicted"/>
<dbReference type="EnsemblMetazoa" id="XM_022815940">
    <property type="protein sequence ID" value="XP_022671675"/>
    <property type="gene ID" value="LOC111254759"/>
</dbReference>
<organism evidence="2 3">
    <name type="scientific">Varroa destructor</name>
    <name type="common">Honeybee mite</name>
    <dbReference type="NCBI Taxonomy" id="109461"/>
    <lineage>
        <taxon>Eukaryota</taxon>
        <taxon>Metazoa</taxon>
        <taxon>Ecdysozoa</taxon>
        <taxon>Arthropoda</taxon>
        <taxon>Chelicerata</taxon>
        <taxon>Arachnida</taxon>
        <taxon>Acari</taxon>
        <taxon>Parasitiformes</taxon>
        <taxon>Mesostigmata</taxon>
        <taxon>Gamasina</taxon>
        <taxon>Dermanyssoidea</taxon>
        <taxon>Varroidae</taxon>
        <taxon>Varroa</taxon>
    </lineage>
</organism>
<dbReference type="AlphaFoldDB" id="A0A7M7KWA0"/>
<evidence type="ECO:0000313" key="2">
    <source>
        <dbReference type="EnsemblMetazoa" id="XP_022671676"/>
    </source>
</evidence>
<name>A0A7M7KWA0_VARDE</name>
<evidence type="ECO:0000256" key="1">
    <source>
        <dbReference type="SAM" id="MobiDB-lite"/>
    </source>
</evidence>
<accession>A0A7M7KWA0</accession>
<sequence>MATSSGATRTLSCRSRTSRSTSPVKGLLRRSRSMHQTRREQGENDTCLISGRRSLFSGSRIGSSGHLTMPRLLETPVRLITQSSLSLSLPKLYSRISSTASNNNEIPPVRERSISPPRPEAQLWRSRSVRRSMIRPVVSSVSRVRNVHFHVTSCTRCLSRGTIECYCNYVPRSESLRLSTDFFTFASSYPRLPEAHTSSRYTSASLSGRSRRSPSMTSMSSLSQAYGGYYNRPSSSLPRPKSTSSVNRVGLLY</sequence>
<dbReference type="InParanoid" id="A0A7M7KWA0"/>
<feature type="compositionally biased region" description="Basic residues" evidence="1">
    <location>
        <begin position="27"/>
        <end position="36"/>
    </location>
</feature>
<dbReference type="Proteomes" id="UP000594260">
    <property type="component" value="Unplaced"/>
</dbReference>
<feature type="region of interest" description="Disordered" evidence="1">
    <location>
        <begin position="197"/>
        <end position="220"/>
    </location>
</feature>
<dbReference type="KEGG" id="vde:111254759"/>
<dbReference type="RefSeq" id="XP_022671676.1">
    <property type="nucleotide sequence ID" value="XM_022815941.1"/>
</dbReference>
<feature type="compositionally biased region" description="Low complexity" evidence="1">
    <location>
        <begin position="8"/>
        <end position="22"/>
    </location>
</feature>
<feature type="compositionally biased region" description="Polar residues" evidence="1">
    <location>
        <begin position="197"/>
        <end position="206"/>
    </location>
</feature>
<protein>
    <submittedName>
        <fullName evidence="2">Uncharacterized protein</fullName>
    </submittedName>
</protein>
<evidence type="ECO:0000313" key="3">
    <source>
        <dbReference type="Proteomes" id="UP000594260"/>
    </source>
</evidence>
<dbReference type="RefSeq" id="XP_022671675.1">
    <property type="nucleotide sequence ID" value="XM_022815940.1"/>
</dbReference>